<reference evidence="13 14" key="1">
    <citation type="submission" date="2024-09" db="EMBL/GenBank/DDBJ databases">
        <title>A chromosome-level genome assembly of Gray's grenadier anchovy, Coilia grayii.</title>
        <authorList>
            <person name="Fu Z."/>
        </authorList>
    </citation>
    <scope>NUCLEOTIDE SEQUENCE [LARGE SCALE GENOMIC DNA]</scope>
    <source>
        <strain evidence="13">G4</strain>
        <tissue evidence="13">Muscle</tissue>
    </source>
</reference>
<dbReference type="GO" id="GO:0005737">
    <property type="term" value="C:cytoplasm"/>
    <property type="evidence" value="ECO:0007669"/>
    <property type="project" value="UniProtKB-SubCell"/>
</dbReference>
<evidence type="ECO:0000256" key="3">
    <source>
        <dbReference type="ARBA" id="ARBA00022553"/>
    </source>
</evidence>
<proteinExistence type="inferred from homology"/>
<evidence type="ECO:0000256" key="4">
    <source>
        <dbReference type="ARBA" id="ARBA00022741"/>
    </source>
</evidence>
<keyword evidence="5 11" id="KW-0378">Hydrolase</keyword>
<sequence>MATAAGCSSGDVSEGTNQGDGAANTGVPEGNTSGSDANQKPVCLIVLGMAGSGKTTFVQRVTAYLHARKCPPYVINLDPAVHEVPFPANIDIRDTVNYKEVMKQYGLGPNGGIVTSLNLFATRFDQVMKFIEKKESSHQHVLIDTPGQIEVFTWSASGTIITETLASSFPCVVVYVMDTSRSVNPVTFMSNMLYACSILYKTKLPFIVVMNKTDIIDHSFAVEWMQDFEAFQEALNQETSYVSNLTRSMSLVLDEFYTNLRVVGVSAVTGTGLDELFVQVAEAAKEYETEYRPEYERLHRELAAAQSKKQEEQMERLQKDMGTVPLDSRVAATGSGDAEVSGPSDLIFTRGNPDQEEDDMDSDTDDIDHHVTEESKEGQAFKNFLKERKEVVHARNRKLQ</sequence>
<dbReference type="EMBL" id="JBHFQA010000005">
    <property type="protein sequence ID" value="KAL2098563.1"/>
    <property type="molecule type" value="Genomic_DNA"/>
</dbReference>
<dbReference type="InterPro" id="IPR004130">
    <property type="entry name" value="Gpn"/>
</dbReference>
<keyword evidence="4 11" id="KW-0547">Nucleotide-binding</keyword>
<evidence type="ECO:0000256" key="2">
    <source>
        <dbReference type="ARBA" id="ARBA00022490"/>
    </source>
</evidence>
<protein>
    <recommendedName>
        <fullName evidence="11">GPN-loop GTPase</fullName>
        <ecNumber evidence="11">3.6.5.-</ecNumber>
    </recommendedName>
</protein>
<feature type="compositionally biased region" description="Polar residues" evidence="12">
    <location>
        <begin position="10"/>
        <end position="19"/>
    </location>
</feature>
<comment type="subcellular location">
    <subcellularLocation>
        <location evidence="11">Cytoplasm</location>
    </subcellularLocation>
    <subcellularLocation>
        <location evidence="11">Nucleus</location>
    </subcellularLocation>
</comment>
<dbReference type="Pfam" id="PF03029">
    <property type="entry name" value="ATP_bind_1"/>
    <property type="match status" value="1"/>
</dbReference>
<evidence type="ECO:0000313" key="13">
    <source>
        <dbReference type="EMBL" id="KAL2098563.1"/>
    </source>
</evidence>
<dbReference type="FunFam" id="3.40.50.300:FF:000696">
    <property type="entry name" value="GPN-loop GTPase"/>
    <property type="match status" value="1"/>
</dbReference>
<name>A0ABD1KHD3_9TELE</name>
<comment type="caution">
    <text evidence="13">The sequence shown here is derived from an EMBL/GenBank/DDBJ whole genome shotgun (WGS) entry which is preliminary data.</text>
</comment>
<dbReference type="CDD" id="cd17870">
    <property type="entry name" value="GPN1"/>
    <property type="match status" value="1"/>
</dbReference>
<dbReference type="PRINTS" id="PR00449">
    <property type="entry name" value="RASTRNSFRMNG"/>
</dbReference>
<evidence type="ECO:0000313" key="14">
    <source>
        <dbReference type="Proteomes" id="UP001591681"/>
    </source>
</evidence>
<organism evidence="13 14">
    <name type="scientific">Coilia grayii</name>
    <name type="common">Gray's grenadier anchovy</name>
    <dbReference type="NCBI Taxonomy" id="363190"/>
    <lineage>
        <taxon>Eukaryota</taxon>
        <taxon>Metazoa</taxon>
        <taxon>Chordata</taxon>
        <taxon>Craniata</taxon>
        <taxon>Vertebrata</taxon>
        <taxon>Euteleostomi</taxon>
        <taxon>Actinopterygii</taxon>
        <taxon>Neopterygii</taxon>
        <taxon>Teleostei</taxon>
        <taxon>Clupei</taxon>
        <taxon>Clupeiformes</taxon>
        <taxon>Clupeoidei</taxon>
        <taxon>Engraulidae</taxon>
        <taxon>Coilinae</taxon>
        <taxon>Coilia</taxon>
    </lineage>
</organism>
<keyword evidence="14" id="KW-1185">Reference proteome</keyword>
<dbReference type="GO" id="GO:0005634">
    <property type="term" value="C:nucleus"/>
    <property type="evidence" value="ECO:0007669"/>
    <property type="project" value="UniProtKB-SubCell"/>
</dbReference>
<dbReference type="GO" id="GO:0016787">
    <property type="term" value="F:hydrolase activity"/>
    <property type="evidence" value="ECO:0007669"/>
    <property type="project" value="UniProtKB-KW"/>
</dbReference>
<dbReference type="GO" id="GO:0005525">
    <property type="term" value="F:GTP binding"/>
    <property type="evidence" value="ECO:0007669"/>
    <property type="project" value="UniProtKB-KW"/>
</dbReference>
<dbReference type="SUPFAM" id="SSF52540">
    <property type="entry name" value="P-loop containing nucleoside triphosphate hydrolases"/>
    <property type="match status" value="1"/>
</dbReference>
<feature type="region of interest" description="Disordered" evidence="12">
    <location>
        <begin position="333"/>
        <end position="380"/>
    </location>
</feature>
<evidence type="ECO:0000256" key="12">
    <source>
        <dbReference type="SAM" id="MobiDB-lite"/>
    </source>
</evidence>
<keyword evidence="3" id="KW-0597">Phosphoprotein</keyword>
<dbReference type="PANTHER" id="PTHR21231">
    <property type="entry name" value="XPA-BINDING PROTEIN 1-RELATED"/>
    <property type="match status" value="1"/>
</dbReference>
<evidence type="ECO:0000256" key="11">
    <source>
        <dbReference type="RuleBase" id="RU365059"/>
    </source>
</evidence>
<dbReference type="InterPro" id="IPR027417">
    <property type="entry name" value="P-loop_NTPase"/>
</dbReference>
<keyword evidence="8" id="KW-0539">Nucleus</keyword>
<feature type="compositionally biased region" description="Basic and acidic residues" evidence="12">
    <location>
        <begin position="367"/>
        <end position="380"/>
    </location>
</feature>
<comment type="function">
    <text evidence="9">Small GTPase required for proper nuclear import of RNA polymerase II (RNAPII). May act at an RNAP assembly step prior to nuclear import. Forms an interface between the RNA polymerase II enzyme and chaperone/scaffolding proteins, suggesting that it is required to connect RNA polymerase II to regulators of protein complex formation. May be involved in nuclear localization of XPA.</text>
</comment>
<evidence type="ECO:0000256" key="8">
    <source>
        <dbReference type="ARBA" id="ARBA00023242"/>
    </source>
</evidence>
<comment type="subunit">
    <text evidence="10">Heterodimer with GPN3. Binds to RNA polymerase II (RNAPII). Interacts directly with RNAPII subunits RPB4 and RPB7 and the CTD of RPB1. Interacts with XPA.</text>
</comment>
<feature type="region of interest" description="Disordered" evidence="12">
    <location>
        <begin position="1"/>
        <end position="35"/>
    </location>
</feature>
<evidence type="ECO:0000256" key="10">
    <source>
        <dbReference type="ARBA" id="ARBA00063285"/>
    </source>
</evidence>
<gene>
    <name evidence="13" type="ORF">ACEWY4_005043</name>
</gene>
<evidence type="ECO:0000256" key="5">
    <source>
        <dbReference type="ARBA" id="ARBA00022801"/>
    </source>
</evidence>
<dbReference type="PANTHER" id="PTHR21231:SF8">
    <property type="entry name" value="GPN-LOOP GTPASE 1"/>
    <property type="match status" value="1"/>
</dbReference>
<dbReference type="EC" id="3.6.5.-" evidence="11"/>
<evidence type="ECO:0000256" key="7">
    <source>
        <dbReference type="ARBA" id="ARBA00023134"/>
    </source>
</evidence>
<keyword evidence="2 11" id="KW-0963">Cytoplasm</keyword>
<keyword evidence="7 11" id="KW-0342">GTP-binding</keyword>
<evidence type="ECO:0000256" key="6">
    <source>
        <dbReference type="ARBA" id="ARBA00022990"/>
    </source>
</evidence>
<dbReference type="AlphaFoldDB" id="A0ABD1KHD3"/>
<accession>A0ABD1KHD3</accession>
<feature type="compositionally biased region" description="Acidic residues" evidence="12">
    <location>
        <begin position="354"/>
        <end position="366"/>
    </location>
</feature>
<evidence type="ECO:0000256" key="1">
    <source>
        <dbReference type="ARBA" id="ARBA00005290"/>
    </source>
</evidence>
<dbReference type="Gene3D" id="3.40.50.300">
    <property type="entry name" value="P-loop containing nucleotide triphosphate hydrolases"/>
    <property type="match status" value="1"/>
</dbReference>
<comment type="similarity">
    <text evidence="1 11">Belongs to the GPN-loop GTPase family.</text>
</comment>
<evidence type="ECO:0000256" key="9">
    <source>
        <dbReference type="ARBA" id="ARBA00058008"/>
    </source>
</evidence>
<keyword evidence="6" id="KW-0007">Acetylation</keyword>
<comment type="subunit">
    <text evidence="11">Binds to RNA polymerase II.</text>
</comment>
<dbReference type="Proteomes" id="UP001591681">
    <property type="component" value="Unassembled WGS sequence"/>
</dbReference>
<dbReference type="InterPro" id="IPR030230">
    <property type="entry name" value="Gpn1/Npa3/XAB1"/>
</dbReference>